<evidence type="ECO:0000313" key="3">
    <source>
        <dbReference type="Proteomes" id="UP000015106"/>
    </source>
</evidence>
<reference evidence="2" key="2">
    <citation type="submission" date="2018-03" db="EMBL/GenBank/DDBJ databases">
        <title>The Triticum urartu genome reveals the dynamic nature of wheat genome evolution.</title>
        <authorList>
            <person name="Ling H."/>
            <person name="Ma B."/>
            <person name="Shi X."/>
            <person name="Liu H."/>
            <person name="Dong L."/>
            <person name="Sun H."/>
            <person name="Cao Y."/>
            <person name="Gao Q."/>
            <person name="Zheng S."/>
            <person name="Li Y."/>
            <person name="Yu Y."/>
            <person name="Du H."/>
            <person name="Qi M."/>
            <person name="Li Y."/>
            <person name="Yu H."/>
            <person name="Cui Y."/>
            <person name="Wang N."/>
            <person name="Chen C."/>
            <person name="Wu H."/>
            <person name="Zhao Y."/>
            <person name="Zhang J."/>
            <person name="Li Y."/>
            <person name="Zhou W."/>
            <person name="Zhang B."/>
            <person name="Hu W."/>
            <person name="Eijk M."/>
            <person name="Tang J."/>
            <person name="Witsenboer H."/>
            <person name="Zhao S."/>
            <person name="Li Z."/>
            <person name="Zhang A."/>
            <person name="Wang D."/>
            <person name="Liang C."/>
        </authorList>
    </citation>
    <scope>NUCLEOTIDE SEQUENCE [LARGE SCALE GENOMIC DNA]</scope>
    <source>
        <strain evidence="2">cv. G1812</strain>
    </source>
</reference>
<keyword evidence="3" id="KW-1185">Reference proteome</keyword>
<sequence>LHWQWHLLEPSTWLPGRTPPRCRFPPKRLASLRWWSLPYFITMKQIIVVPLSSTGKKGGPRPDGQGWVVCKSGSSEW</sequence>
<name>A0A8R7V6W3_TRIUA</name>
<dbReference type="Proteomes" id="UP000015106">
    <property type="component" value="Chromosome 7"/>
</dbReference>
<reference evidence="3" key="1">
    <citation type="journal article" date="2013" name="Nature">
        <title>Draft genome of the wheat A-genome progenitor Triticum urartu.</title>
        <authorList>
            <person name="Ling H.Q."/>
            <person name="Zhao S."/>
            <person name="Liu D."/>
            <person name="Wang J."/>
            <person name="Sun H."/>
            <person name="Zhang C."/>
            <person name="Fan H."/>
            <person name="Li D."/>
            <person name="Dong L."/>
            <person name="Tao Y."/>
            <person name="Gao C."/>
            <person name="Wu H."/>
            <person name="Li Y."/>
            <person name="Cui Y."/>
            <person name="Guo X."/>
            <person name="Zheng S."/>
            <person name="Wang B."/>
            <person name="Yu K."/>
            <person name="Liang Q."/>
            <person name="Yang W."/>
            <person name="Lou X."/>
            <person name="Chen J."/>
            <person name="Feng M."/>
            <person name="Jian J."/>
            <person name="Zhang X."/>
            <person name="Luo G."/>
            <person name="Jiang Y."/>
            <person name="Liu J."/>
            <person name="Wang Z."/>
            <person name="Sha Y."/>
            <person name="Zhang B."/>
            <person name="Wu H."/>
            <person name="Tang D."/>
            <person name="Shen Q."/>
            <person name="Xue P."/>
            <person name="Zou S."/>
            <person name="Wang X."/>
            <person name="Liu X."/>
            <person name="Wang F."/>
            <person name="Yang Y."/>
            <person name="An X."/>
            <person name="Dong Z."/>
            <person name="Zhang K."/>
            <person name="Zhang X."/>
            <person name="Luo M.C."/>
            <person name="Dvorak J."/>
            <person name="Tong Y."/>
            <person name="Wang J."/>
            <person name="Yang H."/>
            <person name="Li Z."/>
            <person name="Wang D."/>
            <person name="Zhang A."/>
            <person name="Wang J."/>
        </authorList>
    </citation>
    <scope>NUCLEOTIDE SEQUENCE</scope>
    <source>
        <strain evidence="3">cv. G1812</strain>
    </source>
</reference>
<evidence type="ECO:0000256" key="1">
    <source>
        <dbReference type="SAM" id="MobiDB-lite"/>
    </source>
</evidence>
<proteinExistence type="predicted"/>
<reference evidence="2" key="3">
    <citation type="submission" date="2022-06" db="UniProtKB">
        <authorList>
            <consortium name="EnsemblPlants"/>
        </authorList>
    </citation>
    <scope>IDENTIFICATION</scope>
</reference>
<dbReference type="EnsemblPlants" id="TuG1812G0700005369.01.T01">
    <property type="protein sequence ID" value="TuG1812G0700005369.01.T01"/>
    <property type="gene ID" value="TuG1812G0700005369.01"/>
</dbReference>
<accession>A0A8R7V6W3</accession>
<dbReference type="AlphaFoldDB" id="A0A8R7V6W3"/>
<dbReference type="Gramene" id="TuG1812G0700005369.01.T01">
    <property type="protein sequence ID" value="TuG1812G0700005369.01.T01"/>
    <property type="gene ID" value="TuG1812G0700005369.01"/>
</dbReference>
<protein>
    <submittedName>
        <fullName evidence="2">Uncharacterized protein</fullName>
    </submittedName>
</protein>
<feature type="region of interest" description="Disordered" evidence="1">
    <location>
        <begin position="53"/>
        <end position="77"/>
    </location>
</feature>
<evidence type="ECO:0000313" key="2">
    <source>
        <dbReference type="EnsemblPlants" id="TuG1812G0700005369.01.T01"/>
    </source>
</evidence>
<organism evidence="2 3">
    <name type="scientific">Triticum urartu</name>
    <name type="common">Red wild einkorn</name>
    <name type="synonym">Crithodium urartu</name>
    <dbReference type="NCBI Taxonomy" id="4572"/>
    <lineage>
        <taxon>Eukaryota</taxon>
        <taxon>Viridiplantae</taxon>
        <taxon>Streptophyta</taxon>
        <taxon>Embryophyta</taxon>
        <taxon>Tracheophyta</taxon>
        <taxon>Spermatophyta</taxon>
        <taxon>Magnoliopsida</taxon>
        <taxon>Liliopsida</taxon>
        <taxon>Poales</taxon>
        <taxon>Poaceae</taxon>
        <taxon>BOP clade</taxon>
        <taxon>Pooideae</taxon>
        <taxon>Triticodae</taxon>
        <taxon>Triticeae</taxon>
        <taxon>Triticinae</taxon>
        <taxon>Triticum</taxon>
    </lineage>
</organism>